<protein>
    <submittedName>
        <fullName evidence="2">3-oxoacyl-[acyl-carrier protein] reductase</fullName>
    </submittedName>
</protein>
<comment type="similarity">
    <text evidence="1">Belongs to the short-chain dehydrogenases/reductases (SDR) family.</text>
</comment>
<keyword evidence="3" id="KW-1185">Reference proteome</keyword>
<accession>A0A4R2RNH6</accession>
<dbReference type="InterPro" id="IPR036291">
    <property type="entry name" value="NAD(P)-bd_dom_sf"/>
</dbReference>
<reference evidence="2 3" key="1">
    <citation type="submission" date="2019-03" db="EMBL/GenBank/DDBJ databases">
        <title>Genomic Encyclopedia of Type Strains, Phase IV (KMG-IV): sequencing the most valuable type-strain genomes for metagenomic binning, comparative biology and taxonomic classification.</title>
        <authorList>
            <person name="Goeker M."/>
        </authorList>
    </citation>
    <scope>NUCLEOTIDE SEQUENCE [LARGE SCALE GENOMIC DNA]</scope>
    <source>
        <strain evidence="2 3">DSM 46831</strain>
    </source>
</reference>
<sequence>MKTLLITGGNKGIGRMISKMLAESGWHVAIVARSYDQGVSYANELSAQTGQQVCFYQADVTNRQEITSLVQKVKRDFGGIHALVHAVGPFLRERKLFTDHSAEEIEELIQGNFMSSLWLTREMIPIMREEQFGRLIYFGFGRVGEAPAWPDRSVYAAAKTGLVSFMKSIAVEEAVYGITANMVNPGDIIGEWKEMDREQVVTLSDNETPRGRPGSGGDVARVVHFLLQEQSDFVTGSILNVTGGLDVIHPRSKKQITSIQ</sequence>
<organism evidence="2 3">
    <name type="scientific">Baia soyae</name>
    <dbReference type="NCBI Taxonomy" id="1544746"/>
    <lineage>
        <taxon>Bacteria</taxon>
        <taxon>Bacillati</taxon>
        <taxon>Bacillota</taxon>
        <taxon>Bacilli</taxon>
        <taxon>Bacillales</taxon>
        <taxon>Thermoactinomycetaceae</taxon>
        <taxon>Baia</taxon>
    </lineage>
</organism>
<gene>
    <name evidence="2" type="ORF">EDD57_1424</name>
</gene>
<dbReference type="OrthoDB" id="9803333at2"/>
<evidence type="ECO:0000313" key="2">
    <source>
        <dbReference type="EMBL" id="TCP64239.1"/>
    </source>
</evidence>
<dbReference type="PANTHER" id="PTHR42760">
    <property type="entry name" value="SHORT-CHAIN DEHYDROGENASES/REDUCTASES FAMILY MEMBER"/>
    <property type="match status" value="1"/>
</dbReference>
<dbReference type="SUPFAM" id="SSF51735">
    <property type="entry name" value="NAD(P)-binding Rossmann-fold domains"/>
    <property type="match status" value="1"/>
</dbReference>
<dbReference type="Pfam" id="PF13561">
    <property type="entry name" value="adh_short_C2"/>
    <property type="match status" value="1"/>
</dbReference>
<evidence type="ECO:0000256" key="1">
    <source>
        <dbReference type="ARBA" id="ARBA00006484"/>
    </source>
</evidence>
<dbReference type="GO" id="GO:0016616">
    <property type="term" value="F:oxidoreductase activity, acting on the CH-OH group of donors, NAD or NADP as acceptor"/>
    <property type="evidence" value="ECO:0007669"/>
    <property type="project" value="TreeGrafter"/>
</dbReference>
<dbReference type="PANTHER" id="PTHR42760:SF36">
    <property type="entry name" value="OXIDOREDUCTASE YTKK-RELATED"/>
    <property type="match status" value="1"/>
</dbReference>
<dbReference type="InterPro" id="IPR002347">
    <property type="entry name" value="SDR_fam"/>
</dbReference>
<dbReference type="Proteomes" id="UP000294746">
    <property type="component" value="Unassembled WGS sequence"/>
</dbReference>
<dbReference type="EMBL" id="SLXV01000042">
    <property type="protein sequence ID" value="TCP64239.1"/>
    <property type="molecule type" value="Genomic_DNA"/>
</dbReference>
<evidence type="ECO:0000313" key="3">
    <source>
        <dbReference type="Proteomes" id="UP000294746"/>
    </source>
</evidence>
<dbReference type="Gene3D" id="3.40.50.720">
    <property type="entry name" value="NAD(P)-binding Rossmann-like Domain"/>
    <property type="match status" value="1"/>
</dbReference>
<dbReference type="RefSeq" id="WP_131849625.1">
    <property type="nucleotide sequence ID" value="NZ_SLXV01000042.1"/>
</dbReference>
<dbReference type="AlphaFoldDB" id="A0A4R2RNH6"/>
<dbReference type="PRINTS" id="PR00081">
    <property type="entry name" value="GDHRDH"/>
</dbReference>
<proteinExistence type="inferred from homology"/>
<dbReference type="CDD" id="cd05233">
    <property type="entry name" value="SDR_c"/>
    <property type="match status" value="1"/>
</dbReference>
<dbReference type="GO" id="GO:0030497">
    <property type="term" value="P:fatty acid elongation"/>
    <property type="evidence" value="ECO:0007669"/>
    <property type="project" value="TreeGrafter"/>
</dbReference>
<comment type="caution">
    <text evidence="2">The sequence shown here is derived from an EMBL/GenBank/DDBJ whole genome shotgun (WGS) entry which is preliminary data.</text>
</comment>
<name>A0A4R2RNH6_9BACL</name>